<keyword evidence="2" id="KW-0808">Transferase</keyword>
<dbReference type="InParanoid" id="A0A165PPT0"/>
<evidence type="ECO:0000313" key="3">
    <source>
        <dbReference type="EMBL" id="KZT21335.1"/>
    </source>
</evidence>
<gene>
    <name evidence="3" type="ORF">NEOLEDRAFT_1139669</name>
</gene>
<evidence type="ECO:0000256" key="1">
    <source>
        <dbReference type="ARBA" id="ARBA00013172"/>
    </source>
</evidence>
<dbReference type="InterPro" id="IPR037143">
    <property type="entry name" value="4-PPantetheinyl_Trfase_dom_sf"/>
</dbReference>
<reference evidence="3 4" key="1">
    <citation type="journal article" date="2016" name="Mol. Biol. Evol.">
        <title>Comparative Genomics of Early-Diverging Mushroom-Forming Fungi Provides Insights into the Origins of Lignocellulose Decay Capabilities.</title>
        <authorList>
            <person name="Nagy L.G."/>
            <person name="Riley R."/>
            <person name="Tritt A."/>
            <person name="Adam C."/>
            <person name="Daum C."/>
            <person name="Floudas D."/>
            <person name="Sun H."/>
            <person name="Yadav J.S."/>
            <person name="Pangilinan J."/>
            <person name="Larsson K.H."/>
            <person name="Matsuura K."/>
            <person name="Barry K."/>
            <person name="Labutti K."/>
            <person name="Kuo R."/>
            <person name="Ohm R.A."/>
            <person name="Bhattacharya S.S."/>
            <person name="Shirouzu T."/>
            <person name="Yoshinaga Y."/>
            <person name="Martin F.M."/>
            <person name="Grigoriev I.V."/>
            <person name="Hibbett D.S."/>
        </authorList>
    </citation>
    <scope>NUCLEOTIDE SEQUENCE [LARGE SCALE GENOMIC DNA]</scope>
    <source>
        <strain evidence="3 4">HHB14362 ss-1</strain>
    </source>
</reference>
<proteinExistence type="predicted"/>
<dbReference type="PANTHER" id="PTHR12215:SF10">
    <property type="entry name" value="L-AMINOADIPATE-SEMIALDEHYDE DEHYDROGENASE-PHOSPHOPANTETHEINYL TRANSFERASE"/>
    <property type="match status" value="1"/>
</dbReference>
<dbReference type="FunCoup" id="A0A165PPT0">
    <property type="interactions" value="346"/>
</dbReference>
<evidence type="ECO:0000313" key="4">
    <source>
        <dbReference type="Proteomes" id="UP000076761"/>
    </source>
</evidence>
<dbReference type="GO" id="GO:0008897">
    <property type="term" value="F:holo-[acyl-carrier-protein] synthase activity"/>
    <property type="evidence" value="ECO:0007669"/>
    <property type="project" value="UniProtKB-EC"/>
</dbReference>
<dbReference type="SUPFAM" id="SSF56214">
    <property type="entry name" value="4'-phosphopantetheinyl transferase"/>
    <property type="match status" value="1"/>
</dbReference>
<name>A0A165PPT0_9AGAM</name>
<sequence>MDCPLLVWMLSINREVSTDEYKECYELIKTCVPHFKIKAEPTSGESFRQIVSQMMPLLMMRHRRVPRSKWKDNATPLGKHWIEQDPEGMHPDRWLRSMIGYSLAYESSLVGMAMVQGRQREVVNIGIGIKQLAVEPRDVTVKAYAESLAHKLTPLELSFVSPDLADDVILRRLCILLALKQAYIKAIGQPIGFDWSRLEFNIPEESALGDGAPLQGWEFRLFKAVLGVVRRGVLIEENYQCVSAFFRGTKESKFVWHDNQKDLESWVQFINIDQMIKVIPKLTA</sequence>
<accession>A0A165PPT0</accession>
<dbReference type="OrthoDB" id="26719at2759"/>
<dbReference type="GO" id="GO:0019878">
    <property type="term" value="P:lysine biosynthetic process via aminoadipic acid"/>
    <property type="evidence" value="ECO:0007669"/>
    <property type="project" value="TreeGrafter"/>
</dbReference>
<dbReference type="EC" id="2.7.8.7" evidence="1"/>
<dbReference type="GO" id="GO:0005829">
    <property type="term" value="C:cytosol"/>
    <property type="evidence" value="ECO:0007669"/>
    <property type="project" value="TreeGrafter"/>
</dbReference>
<dbReference type="AlphaFoldDB" id="A0A165PPT0"/>
<dbReference type="EMBL" id="KV425608">
    <property type="protein sequence ID" value="KZT21335.1"/>
    <property type="molecule type" value="Genomic_DNA"/>
</dbReference>
<organism evidence="3 4">
    <name type="scientific">Neolentinus lepideus HHB14362 ss-1</name>
    <dbReference type="NCBI Taxonomy" id="1314782"/>
    <lineage>
        <taxon>Eukaryota</taxon>
        <taxon>Fungi</taxon>
        <taxon>Dikarya</taxon>
        <taxon>Basidiomycota</taxon>
        <taxon>Agaricomycotina</taxon>
        <taxon>Agaricomycetes</taxon>
        <taxon>Gloeophyllales</taxon>
        <taxon>Gloeophyllaceae</taxon>
        <taxon>Neolentinus</taxon>
    </lineage>
</organism>
<dbReference type="Proteomes" id="UP000076761">
    <property type="component" value="Unassembled WGS sequence"/>
</dbReference>
<dbReference type="GO" id="GO:0000287">
    <property type="term" value="F:magnesium ion binding"/>
    <property type="evidence" value="ECO:0007669"/>
    <property type="project" value="InterPro"/>
</dbReference>
<dbReference type="STRING" id="1314782.A0A165PPT0"/>
<keyword evidence="4" id="KW-1185">Reference proteome</keyword>
<dbReference type="PANTHER" id="PTHR12215">
    <property type="entry name" value="PHOSPHOPANTETHEINE TRANSFERASE"/>
    <property type="match status" value="1"/>
</dbReference>
<protein>
    <recommendedName>
        <fullName evidence="1">holo-[acyl-carrier-protein] synthase</fullName>
        <ecNumber evidence="1">2.7.8.7</ecNumber>
    </recommendedName>
</protein>
<evidence type="ECO:0000256" key="2">
    <source>
        <dbReference type="ARBA" id="ARBA00022679"/>
    </source>
</evidence>
<dbReference type="InterPro" id="IPR050559">
    <property type="entry name" value="P-Pant_transferase_sf"/>
</dbReference>
<dbReference type="Gene3D" id="3.90.470.20">
    <property type="entry name" value="4'-phosphopantetheinyl transferase domain"/>
    <property type="match status" value="1"/>
</dbReference>